<comment type="caution">
    <text evidence="2">The sequence shown here is derived from an EMBL/GenBank/DDBJ whole genome shotgun (WGS) entry which is preliminary data.</text>
</comment>
<accession>A0AAV6TJI3</accession>
<reference evidence="2 3" key="1">
    <citation type="journal article" date="2022" name="Nat. Ecol. Evol.">
        <title>A masculinizing supergene underlies an exaggerated male reproductive morph in a spider.</title>
        <authorList>
            <person name="Hendrickx F."/>
            <person name="De Corte Z."/>
            <person name="Sonet G."/>
            <person name="Van Belleghem S.M."/>
            <person name="Kostlbacher S."/>
            <person name="Vangestel C."/>
        </authorList>
    </citation>
    <scope>NUCLEOTIDE SEQUENCE [LARGE SCALE GENOMIC DNA]</scope>
    <source>
        <strain evidence="2">W744_W776</strain>
    </source>
</reference>
<sequence>MAAPKQLSNDLIDGSTKSVPSIVSAKPGIVMNVVCCAVQIFMVHTLGVAIFDLGTFPKWANETTAAMNMH</sequence>
<evidence type="ECO:0000313" key="2">
    <source>
        <dbReference type="EMBL" id="KAG8171892.1"/>
    </source>
</evidence>
<feature type="transmembrane region" description="Helical" evidence="1">
    <location>
        <begin position="29"/>
        <end position="51"/>
    </location>
</feature>
<organism evidence="2 3">
    <name type="scientific">Oedothorax gibbosus</name>
    <dbReference type="NCBI Taxonomy" id="931172"/>
    <lineage>
        <taxon>Eukaryota</taxon>
        <taxon>Metazoa</taxon>
        <taxon>Ecdysozoa</taxon>
        <taxon>Arthropoda</taxon>
        <taxon>Chelicerata</taxon>
        <taxon>Arachnida</taxon>
        <taxon>Araneae</taxon>
        <taxon>Araneomorphae</taxon>
        <taxon>Entelegynae</taxon>
        <taxon>Araneoidea</taxon>
        <taxon>Linyphiidae</taxon>
        <taxon>Erigoninae</taxon>
        <taxon>Oedothorax</taxon>
    </lineage>
</organism>
<evidence type="ECO:0000256" key="1">
    <source>
        <dbReference type="SAM" id="Phobius"/>
    </source>
</evidence>
<proteinExistence type="predicted"/>
<keyword evidence="1" id="KW-1133">Transmembrane helix</keyword>
<keyword evidence="3" id="KW-1185">Reference proteome</keyword>
<name>A0AAV6TJI3_9ARAC</name>
<protein>
    <submittedName>
        <fullName evidence="2">Uncharacterized protein</fullName>
    </submittedName>
</protein>
<evidence type="ECO:0000313" key="3">
    <source>
        <dbReference type="Proteomes" id="UP000827092"/>
    </source>
</evidence>
<dbReference type="Proteomes" id="UP000827092">
    <property type="component" value="Unassembled WGS sequence"/>
</dbReference>
<gene>
    <name evidence="2" type="ORF">JTE90_028874</name>
</gene>
<keyword evidence="1" id="KW-0812">Transmembrane</keyword>
<dbReference type="AlphaFoldDB" id="A0AAV6TJI3"/>
<dbReference type="EMBL" id="JAFNEN010003428">
    <property type="protein sequence ID" value="KAG8171892.1"/>
    <property type="molecule type" value="Genomic_DNA"/>
</dbReference>
<keyword evidence="1" id="KW-0472">Membrane</keyword>